<dbReference type="InterPro" id="IPR004089">
    <property type="entry name" value="MCPsignal_dom"/>
</dbReference>
<keyword evidence="2" id="KW-0472">Membrane</keyword>
<dbReference type="GO" id="GO:0005886">
    <property type="term" value="C:plasma membrane"/>
    <property type="evidence" value="ECO:0007669"/>
    <property type="project" value="UniProtKB-SubCell"/>
</dbReference>
<dbReference type="PROSITE" id="PS50192">
    <property type="entry name" value="T_SNARE"/>
    <property type="match status" value="1"/>
</dbReference>
<evidence type="ECO:0000256" key="3">
    <source>
        <dbReference type="ARBA" id="ARBA00023224"/>
    </source>
</evidence>
<dbReference type="CDD" id="cd01068">
    <property type="entry name" value="globin_sensor"/>
    <property type="match status" value="1"/>
</dbReference>
<dbReference type="PRINTS" id="PR00260">
    <property type="entry name" value="CHEMTRNSDUCR"/>
</dbReference>
<evidence type="ECO:0000256" key="2">
    <source>
        <dbReference type="ARBA" id="ARBA00022519"/>
    </source>
</evidence>
<dbReference type="Pfam" id="PF11563">
    <property type="entry name" value="Protoglobin"/>
    <property type="match status" value="1"/>
</dbReference>
<gene>
    <name evidence="8" type="ORF">HK439_04795</name>
</gene>
<evidence type="ECO:0000259" key="7">
    <source>
        <dbReference type="PROSITE" id="PS50192"/>
    </source>
</evidence>
<dbReference type="InterPro" id="IPR000727">
    <property type="entry name" value="T_SNARE_dom"/>
</dbReference>
<sequence>MKPEGENTTDNKRLTFIGLSKEHLNALTSNRERVLSVIPEILDRFYDHIGQFPETKSFFKDQAHIEHAKAAQIRHWGIILDGRFDEDYVRSVTAIGEVHNKLGLEPRWYIGAYSFLICGLCDTIARSKAWQAFNKKSGEDNKRLRSAIVKAAMLDMDLALSVYIEAGKRDRRETIQRLSADFESSIVSSTGQLTAATDKLADASVQLTSATERTRTEADTVSLSSQDAANNVQTVAAAAEELAASVTEIGRQVTESYEISDTAVAQSSVAIESVTSLTQAVNRVGEIVGLINDIAEKTNLLALNATIEAARAGEAGKGFAVVAAEVKELAGQTAKATSEIGDQIEDIQGATDQSASAIDSVNQTIARMNEISASIAAAVEQQKEATGEISKSVQAASSGTQSVTGSIAGITEASTQVTGVTDIVRTSAEDLGRHTDTLRTDAQQFMKILAQAAN</sequence>
<dbReference type="EMBL" id="JABFCZ010000005">
    <property type="protein sequence ID" value="MBD1545568.1"/>
    <property type="molecule type" value="Genomic_DNA"/>
</dbReference>
<comment type="subcellular location">
    <subcellularLocation>
        <location evidence="1">Cell inner membrane</location>
        <topology evidence="1">Multi-pass membrane protein</topology>
    </subcellularLocation>
</comment>
<dbReference type="GO" id="GO:0007165">
    <property type="term" value="P:signal transduction"/>
    <property type="evidence" value="ECO:0007669"/>
    <property type="project" value="UniProtKB-KW"/>
</dbReference>
<keyword evidence="2" id="KW-1003">Cell membrane</keyword>
<dbReference type="GO" id="GO:0006935">
    <property type="term" value="P:chemotaxis"/>
    <property type="evidence" value="ECO:0007669"/>
    <property type="project" value="InterPro"/>
</dbReference>
<dbReference type="SUPFAM" id="SSF58104">
    <property type="entry name" value="Methyl-accepting chemotaxis protein (MCP) signaling domain"/>
    <property type="match status" value="1"/>
</dbReference>
<evidence type="ECO:0000313" key="9">
    <source>
        <dbReference type="Proteomes" id="UP000598467"/>
    </source>
</evidence>
<dbReference type="Proteomes" id="UP000598467">
    <property type="component" value="Unassembled WGS sequence"/>
</dbReference>
<feature type="domain" description="T-SNARE coiled-coil homology" evidence="7">
    <location>
        <begin position="348"/>
        <end position="410"/>
    </location>
</feature>
<dbReference type="InterPro" id="IPR009050">
    <property type="entry name" value="Globin-like_sf"/>
</dbReference>
<dbReference type="AlphaFoldDB" id="A0A926NXH6"/>
<comment type="caution">
    <text evidence="8">The sequence shown here is derived from an EMBL/GenBank/DDBJ whole genome shotgun (WGS) entry which is preliminary data.</text>
</comment>
<dbReference type="GO" id="GO:0020037">
    <property type="term" value="F:heme binding"/>
    <property type="evidence" value="ECO:0007669"/>
    <property type="project" value="InterPro"/>
</dbReference>
<organism evidence="8 9">
    <name type="scientific">Roseibium aggregatum</name>
    <dbReference type="NCBI Taxonomy" id="187304"/>
    <lineage>
        <taxon>Bacteria</taxon>
        <taxon>Pseudomonadati</taxon>
        <taxon>Pseudomonadota</taxon>
        <taxon>Alphaproteobacteria</taxon>
        <taxon>Hyphomicrobiales</taxon>
        <taxon>Stappiaceae</taxon>
        <taxon>Roseibium</taxon>
    </lineage>
</organism>
<dbReference type="PANTHER" id="PTHR32089:SF112">
    <property type="entry name" value="LYSOZYME-LIKE PROTEIN-RELATED"/>
    <property type="match status" value="1"/>
</dbReference>
<comment type="similarity">
    <text evidence="4">Belongs to the methyl-accepting chemotaxis (MCP) protein family.</text>
</comment>
<dbReference type="Gene3D" id="1.10.287.950">
    <property type="entry name" value="Methyl-accepting chemotaxis protein"/>
    <property type="match status" value="1"/>
</dbReference>
<dbReference type="GO" id="GO:0004888">
    <property type="term" value="F:transmembrane signaling receptor activity"/>
    <property type="evidence" value="ECO:0007669"/>
    <property type="project" value="InterPro"/>
</dbReference>
<proteinExistence type="inferred from homology"/>
<dbReference type="Gene3D" id="1.10.490.10">
    <property type="entry name" value="Globins"/>
    <property type="match status" value="1"/>
</dbReference>
<keyword evidence="2" id="KW-0997">Cell inner membrane</keyword>
<dbReference type="SMART" id="SM00283">
    <property type="entry name" value="MA"/>
    <property type="match status" value="1"/>
</dbReference>
<dbReference type="RefSeq" id="WP_190290252.1">
    <property type="nucleotide sequence ID" value="NZ_JABFCZ010000005.1"/>
</dbReference>
<dbReference type="GO" id="GO:0019825">
    <property type="term" value="F:oxygen binding"/>
    <property type="evidence" value="ECO:0007669"/>
    <property type="project" value="InterPro"/>
</dbReference>
<evidence type="ECO:0000259" key="6">
    <source>
        <dbReference type="PROSITE" id="PS50111"/>
    </source>
</evidence>
<dbReference type="Pfam" id="PF00015">
    <property type="entry name" value="MCPsignal"/>
    <property type="match status" value="1"/>
</dbReference>
<evidence type="ECO:0000256" key="4">
    <source>
        <dbReference type="ARBA" id="ARBA00029447"/>
    </source>
</evidence>
<dbReference type="PANTHER" id="PTHR32089">
    <property type="entry name" value="METHYL-ACCEPTING CHEMOTAXIS PROTEIN MCPB"/>
    <property type="match status" value="1"/>
</dbReference>
<dbReference type="InterPro" id="IPR004090">
    <property type="entry name" value="Chemotax_Me-accpt_rcpt"/>
</dbReference>
<evidence type="ECO:0000256" key="5">
    <source>
        <dbReference type="PROSITE-ProRule" id="PRU00284"/>
    </source>
</evidence>
<dbReference type="PROSITE" id="PS50111">
    <property type="entry name" value="CHEMOTAXIS_TRANSDUC_2"/>
    <property type="match status" value="1"/>
</dbReference>
<feature type="domain" description="Methyl-accepting transducer" evidence="6">
    <location>
        <begin position="182"/>
        <end position="432"/>
    </location>
</feature>
<protein>
    <submittedName>
        <fullName evidence="8">Globin-coupled sensor protein</fullName>
    </submittedName>
</protein>
<dbReference type="InterPro" id="IPR012292">
    <property type="entry name" value="Globin/Proto"/>
</dbReference>
<keyword evidence="3 5" id="KW-0807">Transducer</keyword>
<dbReference type="InterPro" id="IPR044398">
    <property type="entry name" value="Globin-sensor_dom"/>
</dbReference>
<reference evidence="8" key="1">
    <citation type="submission" date="2020-05" db="EMBL/GenBank/DDBJ databases">
        <title>Identification of trans-AT polyketide cluster in two marine bacteria, producers of a novel glutaramide-containing polyketide sesbanimide D and analogs.</title>
        <authorList>
            <person name="Kacar D."/>
            <person name="Rodriguez P."/>
            <person name="Canedo L."/>
            <person name="Gonzalez E."/>
            <person name="Galan B."/>
            <person name="De La Calle F."/>
            <person name="Garcia J.L."/>
        </authorList>
    </citation>
    <scope>NUCLEOTIDE SEQUENCE</scope>
    <source>
        <strain evidence="8">PHM038</strain>
    </source>
</reference>
<accession>A0A926NXH6</accession>
<name>A0A926NXH6_9HYPH</name>
<dbReference type="SUPFAM" id="SSF46458">
    <property type="entry name" value="Globin-like"/>
    <property type="match status" value="1"/>
</dbReference>
<evidence type="ECO:0000313" key="8">
    <source>
        <dbReference type="EMBL" id="MBD1545568.1"/>
    </source>
</evidence>
<evidence type="ECO:0000256" key="1">
    <source>
        <dbReference type="ARBA" id="ARBA00004429"/>
    </source>
</evidence>
<dbReference type="InterPro" id="IPR039379">
    <property type="entry name" value="Protoglobin_sensor_dom"/>
</dbReference>